<reference evidence="3 4" key="1">
    <citation type="submission" date="2019-06" db="EMBL/GenBank/DDBJ databases">
        <title>Genome sequence of Rhodobacteraceae bacterium D4M1.</title>
        <authorList>
            <person name="Cao J."/>
        </authorList>
    </citation>
    <scope>NUCLEOTIDE SEQUENCE [LARGE SCALE GENOMIC DNA]</scope>
    <source>
        <strain evidence="3 4">D4M1</strain>
    </source>
</reference>
<name>A0A5B8FW25_9RHOB</name>
<dbReference type="EMBL" id="CP040818">
    <property type="protein sequence ID" value="QDL92645.1"/>
    <property type="molecule type" value="Genomic_DNA"/>
</dbReference>
<dbReference type="OrthoDB" id="8244198at2"/>
<dbReference type="KEGG" id="ppru:FDP22_13125"/>
<evidence type="ECO:0000256" key="1">
    <source>
        <dbReference type="SAM" id="MobiDB-lite"/>
    </source>
</evidence>
<feature type="domain" description="YjiS-like" evidence="2">
    <location>
        <begin position="53"/>
        <end position="87"/>
    </location>
</feature>
<accession>A0A5B8FW25</accession>
<dbReference type="Pfam" id="PF06568">
    <property type="entry name" value="YjiS-like"/>
    <property type="match status" value="1"/>
</dbReference>
<evidence type="ECO:0000259" key="2">
    <source>
        <dbReference type="Pfam" id="PF06568"/>
    </source>
</evidence>
<dbReference type="InterPro" id="IPR009506">
    <property type="entry name" value="YjiS-like"/>
</dbReference>
<sequence>MVRCTMSVAGLLHSSKESGPSRPDLRRKTMAHVAFDTVHQGDTGFAGWIAERRAAFAKWRLFRKTLAELGSLPDGILADLNLSRASIRATAYQAVYGA</sequence>
<gene>
    <name evidence="3" type="ORF">FDP22_13125</name>
</gene>
<dbReference type="Proteomes" id="UP000305888">
    <property type="component" value="Chromosome"/>
</dbReference>
<evidence type="ECO:0000313" key="4">
    <source>
        <dbReference type="Proteomes" id="UP000305888"/>
    </source>
</evidence>
<proteinExistence type="predicted"/>
<keyword evidence="4" id="KW-1185">Reference proteome</keyword>
<dbReference type="AlphaFoldDB" id="A0A5B8FW25"/>
<evidence type="ECO:0000313" key="3">
    <source>
        <dbReference type="EMBL" id="QDL92645.1"/>
    </source>
</evidence>
<organism evidence="3 4">
    <name type="scientific">Paroceanicella profunda</name>
    <dbReference type="NCBI Taxonomy" id="2579971"/>
    <lineage>
        <taxon>Bacteria</taxon>
        <taxon>Pseudomonadati</taxon>
        <taxon>Pseudomonadota</taxon>
        <taxon>Alphaproteobacteria</taxon>
        <taxon>Rhodobacterales</taxon>
        <taxon>Paracoccaceae</taxon>
        <taxon>Paroceanicella</taxon>
    </lineage>
</organism>
<protein>
    <submittedName>
        <fullName evidence="3">DUF1127 domain-containing protein</fullName>
    </submittedName>
</protein>
<feature type="region of interest" description="Disordered" evidence="1">
    <location>
        <begin position="1"/>
        <end position="24"/>
    </location>
</feature>